<dbReference type="InterPro" id="IPR016071">
    <property type="entry name" value="Staphylococal_nuclease_OB-fold"/>
</dbReference>
<evidence type="ECO:0000313" key="5">
    <source>
        <dbReference type="EMBL" id="CAB4178456.1"/>
    </source>
</evidence>
<keyword evidence="1" id="KW-0540">Nuclease</keyword>
<dbReference type="Pfam" id="PF00565">
    <property type="entry name" value="SNase"/>
    <property type="match status" value="1"/>
</dbReference>
<reference evidence="6" key="1">
    <citation type="submission" date="2020-05" db="EMBL/GenBank/DDBJ databases">
        <authorList>
            <person name="Chiriac C."/>
            <person name="Salcher M."/>
            <person name="Ghai R."/>
            <person name="Kavagutti S V."/>
        </authorList>
    </citation>
    <scope>NUCLEOTIDE SEQUENCE</scope>
</reference>
<organism evidence="6">
    <name type="scientific">uncultured Caudovirales phage</name>
    <dbReference type="NCBI Taxonomy" id="2100421"/>
    <lineage>
        <taxon>Viruses</taxon>
        <taxon>Duplodnaviria</taxon>
        <taxon>Heunggongvirae</taxon>
        <taxon>Uroviricota</taxon>
        <taxon>Caudoviricetes</taxon>
        <taxon>Peduoviridae</taxon>
        <taxon>Maltschvirus</taxon>
        <taxon>Maltschvirus maltsch</taxon>
    </lineage>
</organism>
<dbReference type="Gene3D" id="2.40.50.90">
    <property type="match status" value="1"/>
</dbReference>
<dbReference type="GO" id="GO:0004519">
    <property type="term" value="F:endonuclease activity"/>
    <property type="evidence" value="ECO:0007669"/>
    <property type="project" value="UniProtKB-KW"/>
</dbReference>
<dbReference type="PANTHER" id="PTHR12302:SF3">
    <property type="entry name" value="SERINE_THREONINE-PROTEIN KINASE 31"/>
    <property type="match status" value="1"/>
</dbReference>
<accession>A0A6J5SYH8</accession>
<feature type="domain" description="TNase-like" evidence="4">
    <location>
        <begin position="15"/>
        <end position="135"/>
    </location>
</feature>
<evidence type="ECO:0000259" key="4">
    <source>
        <dbReference type="PROSITE" id="PS50830"/>
    </source>
</evidence>
<dbReference type="EMBL" id="LR796967">
    <property type="protein sequence ID" value="CAB4178456.1"/>
    <property type="molecule type" value="Genomic_DNA"/>
</dbReference>
<evidence type="ECO:0000256" key="2">
    <source>
        <dbReference type="ARBA" id="ARBA00022759"/>
    </source>
</evidence>
<proteinExistence type="predicted"/>
<dbReference type="SMART" id="SM00318">
    <property type="entry name" value="SNc"/>
    <property type="match status" value="1"/>
</dbReference>
<keyword evidence="3" id="KW-0378">Hydrolase</keyword>
<name>A0A6J5SYH8_9CAUD</name>
<keyword evidence="2" id="KW-0255">Endonuclease</keyword>
<evidence type="ECO:0000313" key="6">
    <source>
        <dbReference type="EMBL" id="CAB4219724.1"/>
    </source>
</evidence>
<dbReference type="InterPro" id="IPR035437">
    <property type="entry name" value="SNase_OB-fold_sf"/>
</dbReference>
<dbReference type="SUPFAM" id="SSF50199">
    <property type="entry name" value="Staphylococcal nuclease"/>
    <property type="match status" value="1"/>
</dbReference>
<evidence type="ECO:0000256" key="1">
    <source>
        <dbReference type="ARBA" id="ARBA00022722"/>
    </source>
</evidence>
<evidence type="ECO:0000256" key="3">
    <source>
        <dbReference type="ARBA" id="ARBA00022801"/>
    </source>
</evidence>
<gene>
    <name evidence="5" type="ORF">UFOVP1021_21</name>
    <name evidence="6" type="ORF">UFOVP1622_42</name>
</gene>
<dbReference type="PANTHER" id="PTHR12302">
    <property type="entry name" value="EBNA2 BINDING PROTEIN P100"/>
    <property type="match status" value="1"/>
</dbReference>
<dbReference type="EMBL" id="LR797485">
    <property type="protein sequence ID" value="CAB4219724.1"/>
    <property type="molecule type" value="Genomic_DNA"/>
</dbReference>
<sequence>MTIATIAALVLCFAPPFEAVVVSVYDGDTITVRTDETIKIRINGIDAPELKQPFGQASKQAMSSLVFGKTVTVKPDKKDRYGRLLARVEIAGKDTSIKMVETGMAHWYQQYAKHDTELQSAQTKAKSAKLGVWSVPDAIAPWEYRKQKKAVTK</sequence>
<protein>
    <submittedName>
        <fullName evidence="6">COG1525 Micrococcal nuclease (Thermonuclease) homologs</fullName>
    </submittedName>
</protein>
<dbReference type="PROSITE" id="PS50830">
    <property type="entry name" value="TNASE_3"/>
    <property type="match status" value="1"/>
</dbReference>
<dbReference type="GO" id="GO:0016787">
    <property type="term" value="F:hydrolase activity"/>
    <property type="evidence" value="ECO:0007669"/>
    <property type="project" value="UniProtKB-KW"/>
</dbReference>